<proteinExistence type="inferred from homology"/>
<keyword evidence="7" id="KW-1185">Reference proteome</keyword>
<dbReference type="InterPro" id="IPR013785">
    <property type="entry name" value="Aldolase_TIM"/>
</dbReference>
<dbReference type="InterPro" id="IPR000887">
    <property type="entry name" value="Aldlse_KDPG_KHG"/>
</dbReference>
<dbReference type="NCBIfam" id="TIGR01182">
    <property type="entry name" value="eda"/>
    <property type="match status" value="1"/>
</dbReference>
<dbReference type="Pfam" id="PF01081">
    <property type="entry name" value="Aldolase"/>
    <property type="match status" value="1"/>
</dbReference>
<dbReference type="PANTHER" id="PTHR30246:SF1">
    <property type="entry name" value="2-DEHYDRO-3-DEOXY-6-PHOSPHOGALACTONATE ALDOLASE-RELATED"/>
    <property type="match status" value="1"/>
</dbReference>
<dbReference type="EMBL" id="CP136891">
    <property type="protein sequence ID" value="WOK96795.1"/>
    <property type="molecule type" value="Genomic_DNA"/>
</dbReference>
<accession>A0AAQ3Q3A9</accession>
<dbReference type="Gene3D" id="3.20.20.70">
    <property type="entry name" value="Aldolase class I"/>
    <property type="match status" value="1"/>
</dbReference>
<dbReference type="AlphaFoldDB" id="A0AAQ3Q3A9"/>
<evidence type="ECO:0000256" key="5">
    <source>
        <dbReference type="ARBA" id="ARBA00023277"/>
    </source>
</evidence>
<comment type="similarity">
    <text evidence="2">Belongs to the KHG/KDPG aldolase family.</text>
</comment>
<evidence type="ECO:0000256" key="3">
    <source>
        <dbReference type="ARBA" id="ARBA00011233"/>
    </source>
</evidence>
<evidence type="ECO:0000256" key="4">
    <source>
        <dbReference type="ARBA" id="ARBA00023239"/>
    </source>
</evidence>
<evidence type="ECO:0000256" key="1">
    <source>
        <dbReference type="ARBA" id="ARBA00004761"/>
    </source>
</evidence>
<dbReference type="SUPFAM" id="SSF51569">
    <property type="entry name" value="Aldolase"/>
    <property type="match status" value="1"/>
</dbReference>
<dbReference type="Proteomes" id="UP001327560">
    <property type="component" value="Chromosome 2"/>
</dbReference>
<evidence type="ECO:0000313" key="6">
    <source>
        <dbReference type="EMBL" id="WOK96795.1"/>
    </source>
</evidence>
<keyword evidence="5" id="KW-0119">Carbohydrate metabolism</keyword>
<protein>
    <recommendedName>
        <fullName evidence="8">KHG/KDPG aldolase</fullName>
    </recommendedName>
</protein>
<reference evidence="6 7" key="1">
    <citation type="submission" date="2023-10" db="EMBL/GenBank/DDBJ databases">
        <title>Chromosome-scale genome assembly provides insights into flower coloration mechanisms of Canna indica.</title>
        <authorList>
            <person name="Li C."/>
        </authorList>
    </citation>
    <scope>NUCLEOTIDE SEQUENCE [LARGE SCALE GENOMIC DNA]</scope>
    <source>
        <tissue evidence="6">Flower</tissue>
    </source>
</reference>
<evidence type="ECO:0008006" key="8">
    <source>
        <dbReference type="Google" id="ProtNLM"/>
    </source>
</evidence>
<gene>
    <name evidence="6" type="ORF">Cni_G05503</name>
</gene>
<comment type="pathway">
    <text evidence="1">Carbohydrate acid metabolism.</text>
</comment>
<dbReference type="PANTHER" id="PTHR30246">
    <property type="entry name" value="2-KETO-3-DEOXY-6-PHOSPHOGLUCONATE ALDOLASE"/>
    <property type="match status" value="1"/>
</dbReference>
<dbReference type="CDD" id="cd00452">
    <property type="entry name" value="KDPG_aldolase"/>
    <property type="match status" value="1"/>
</dbReference>
<name>A0AAQ3Q3A9_9LILI</name>
<dbReference type="GO" id="GO:0016829">
    <property type="term" value="F:lyase activity"/>
    <property type="evidence" value="ECO:0007669"/>
    <property type="project" value="UniProtKB-KW"/>
</dbReference>
<evidence type="ECO:0000313" key="7">
    <source>
        <dbReference type="Proteomes" id="UP001327560"/>
    </source>
</evidence>
<keyword evidence="4" id="KW-0456">Lyase</keyword>
<organism evidence="6 7">
    <name type="scientific">Canna indica</name>
    <name type="common">Indian-shot</name>
    <dbReference type="NCBI Taxonomy" id="4628"/>
    <lineage>
        <taxon>Eukaryota</taxon>
        <taxon>Viridiplantae</taxon>
        <taxon>Streptophyta</taxon>
        <taxon>Embryophyta</taxon>
        <taxon>Tracheophyta</taxon>
        <taxon>Spermatophyta</taxon>
        <taxon>Magnoliopsida</taxon>
        <taxon>Liliopsida</taxon>
        <taxon>Zingiberales</taxon>
        <taxon>Cannaceae</taxon>
        <taxon>Canna</taxon>
    </lineage>
</organism>
<evidence type="ECO:0000256" key="2">
    <source>
        <dbReference type="ARBA" id="ARBA00006906"/>
    </source>
</evidence>
<sequence>MALASCFFPRHRLPLISGCRSLSPLACARAHDTATAPSRASPKALEAILDSKLIACLRAQDGVTAMEAASAALSGGVSVLEIVMSTPGVLEVVKGLLKFYPSSVIGVGTVLNVEDARKAVEAGAQFLMSPGTVMEILLDLHNSDVLYIPGAMTPTEILFAYNTGARIVKIYPASILGGARYISALKKPFSHVPMVASQGIATDSIGRYIKGGASAVVLSDAIFEKEAMRRKDFNKIHRLAHLATLQVHQDKRSVLDVCFYIHVVEIKRSWEAEAQISEVERAKAHCMILYPECNRKYII</sequence>
<comment type="subunit">
    <text evidence="3">Homotrimer.</text>
</comment>